<keyword evidence="2" id="KW-1185">Reference proteome</keyword>
<name>A0A256FS11_9HYPH</name>
<evidence type="ECO:0000313" key="1">
    <source>
        <dbReference type="EMBL" id="OYR17530.1"/>
    </source>
</evidence>
<dbReference type="AlphaFoldDB" id="A0A256FS11"/>
<organism evidence="1 2">
    <name type="scientific">Brucella rhizosphaerae</name>
    <dbReference type="NCBI Taxonomy" id="571254"/>
    <lineage>
        <taxon>Bacteria</taxon>
        <taxon>Pseudomonadati</taxon>
        <taxon>Pseudomonadota</taxon>
        <taxon>Alphaproteobacteria</taxon>
        <taxon>Hyphomicrobiales</taxon>
        <taxon>Brucellaceae</taxon>
        <taxon>Brucella/Ochrobactrum group</taxon>
        <taxon>Brucella</taxon>
    </lineage>
</organism>
<dbReference type="Proteomes" id="UP000216345">
    <property type="component" value="Unassembled WGS sequence"/>
</dbReference>
<reference evidence="1 2" key="1">
    <citation type="submission" date="2017-07" db="EMBL/GenBank/DDBJ databases">
        <title>Phylogenetic study on the rhizospheric bacterium Ochrobactrum sp. A44.</title>
        <authorList>
            <person name="Krzyzanowska D.M."/>
            <person name="Ossowicki A."/>
            <person name="Rajewska M."/>
            <person name="Maciag T."/>
            <person name="Kaczynski Z."/>
            <person name="Czerwicka M."/>
            <person name="Jafra S."/>
        </authorList>
    </citation>
    <scope>NUCLEOTIDE SEQUENCE [LARGE SCALE GENOMIC DNA]</scope>
    <source>
        <strain evidence="1 2">PR17</strain>
    </source>
</reference>
<protein>
    <submittedName>
        <fullName evidence="1">Putative transposase for insertion sequence element A</fullName>
    </submittedName>
</protein>
<dbReference type="EMBL" id="NNRK01000019">
    <property type="protein sequence ID" value="OYR17530.1"/>
    <property type="molecule type" value="Genomic_DNA"/>
</dbReference>
<sequence>MLTRKPRMLVAIALANKMARGIWAMLTKMEDYRDPALAEAV</sequence>
<proteinExistence type="predicted"/>
<evidence type="ECO:0000313" key="2">
    <source>
        <dbReference type="Proteomes" id="UP000216345"/>
    </source>
</evidence>
<gene>
    <name evidence="1" type="ORF">CEV32_3834</name>
</gene>
<accession>A0A256FS11</accession>
<comment type="caution">
    <text evidence="1">The sequence shown here is derived from an EMBL/GenBank/DDBJ whole genome shotgun (WGS) entry which is preliminary data.</text>
</comment>